<organism evidence="4 5">
    <name type="scientific">Phytohabitans flavus</name>
    <dbReference type="NCBI Taxonomy" id="1076124"/>
    <lineage>
        <taxon>Bacteria</taxon>
        <taxon>Bacillati</taxon>
        <taxon>Actinomycetota</taxon>
        <taxon>Actinomycetes</taxon>
        <taxon>Micromonosporales</taxon>
        <taxon>Micromonosporaceae</taxon>
    </lineage>
</organism>
<reference evidence="4 5" key="1">
    <citation type="submission" date="2020-03" db="EMBL/GenBank/DDBJ databases">
        <title>Whole genome shotgun sequence of Phytohabitans flavus NBRC 107702.</title>
        <authorList>
            <person name="Komaki H."/>
            <person name="Tamura T."/>
        </authorList>
    </citation>
    <scope>NUCLEOTIDE SEQUENCE [LARGE SCALE GENOMIC DNA]</scope>
    <source>
        <strain evidence="4 5">NBRC 107702</strain>
    </source>
</reference>
<feature type="transmembrane region" description="Helical" evidence="2">
    <location>
        <begin position="384"/>
        <end position="402"/>
    </location>
</feature>
<name>A0A6F8XIL9_9ACTN</name>
<feature type="domain" description="NACHT" evidence="3">
    <location>
        <begin position="53"/>
        <end position="158"/>
    </location>
</feature>
<evidence type="ECO:0000256" key="2">
    <source>
        <dbReference type="SAM" id="Phobius"/>
    </source>
</evidence>
<dbReference type="RefSeq" id="WP_173032746.1">
    <property type="nucleotide sequence ID" value="NZ_AP022870.1"/>
</dbReference>
<dbReference type="Proteomes" id="UP000502508">
    <property type="component" value="Chromosome"/>
</dbReference>
<evidence type="ECO:0000313" key="4">
    <source>
        <dbReference type="EMBL" id="BCB73649.1"/>
    </source>
</evidence>
<protein>
    <recommendedName>
        <fullName evidence="3">NACHT domain-containing protein</fullName>
    </recommendedName>
</protein>
<proteinExistence type="predicted"/>
<keyword evidence="2" id="KW-0812">Transmembrane</keyword>
<keyword evidence="2" id="KW-1133">Transmembrane helix</keyword>
<feature type="transmembrane region" description="Helical" evidence="2">
    <location>
        <begin position="589"/>
        <end position="608"/>
    </location>
</feature>
<evidence type="ECO:0000313" key="5">
    <source>
        <dbReference type="Proteomes" id="UP000502508"/>
    </source>
</evidence>
<keyword evidence="2" id="KW-0472">Membrane</keyword>
<gene>
    <name evidence="4" type="ORF">Pflav_000590</name>
</gene>
<dbReference type="PROSITE" id="PS50837">
    <property type="entry name" value="NACHT"/>
    <property type="match status" value="1"/>
</dbReference>
<dbReference type="EMBL" id="AP022870">
    <property type="protein sequence ID" value="BCB73649.1"/>
    <property type="molecule type" value="Genomic_DNA"/>
</dbReference>
<dbReference type="InterPro" id="IPR027417">
    <property type="entry name" value="P-loop_NTPase"/>
</dbReference>
<dbReference type="SUPFAM" id="SSF52540">
    <property type="entry name" value="P-loop containing nucleoside triphosphate hydrolases"/>
    <property type="match status" value="1"/>
</dbReference>
<dbReference type="KEGG" id="pfla:Pflav_000590"/>
<keyword evidence="5" id="KW-1185">Reference proteome</keyword>
<dbReference type="InterPro" id="IPR007111">
    <property type="entry name" value="NACHT_NTPase"/>
</dbReference>
<dbReference type="Gene3D" id="3.40.50.300">
    <property type="entry name" value="P-loop containing nucleotide triphosphate hydrolases"/>
    <property type="match status" value="1"/>
</dbReference>
<accession>A0A6F8XIL9</accession>
<dbReference type="Pfam" id="PF05729">
    <property type="entry name" value="NACHT"/>
    <property type="match status" value="1"/>
</dbReference>
<feature type="compositionally biased region" description="Polar residues" evidence="1">
    <location>
        <begin position="270"/>
        <end position="284"/>
    </location>
</feature>
<evidence type="ECO:0000259" key="3">
    <source>
        <dbReference type="PROSITE" id="PS50837"/>
    </source>
</evidence>
<dbReference type="AlphaFoldDB" id="A0A6F8XIL9"/>
<feature type="transmembrane region" description="Helical" evidence="2">
    <location>
        <begin position="462"/>
        <end position="486"/>
    </location>
</feature>
<feature type="transmembrane region" description="Helical" evidence="2">
    <location>
        <begin position="492"/>
        <end position="515"/>
    </location>
</feature>
<evidence type="ECO:0000256" key="1">
    <source>
        <dbReference type="SAM" id="MobiDB-lite"/>
    </source>
</evidence>
<sequence>MRIRWSSTGQQAASRQVVLNDPLGGTWRQLPLRGKTDALNQEIVEAFRRLPHRQLMVLGAPGAGKTVFAVLLTLSLIRRPAADEPLPVLLPINAWNTTERVDDFVSRQLAEVYSDVLAPYGDPPALAQRLVEHRRILPILDGLDELPADAIARAMDYLDQFASAERPLVVTCRTGEYEQAVRRSRVLSLAAVVELEPVDVEDAITYLSQPTPDPRWEPVFAHLRAHPDGPLAQALSTPLMVALARSTYQVPSTADPTDLLMPLERQVATTDTTDVRTQSLTSDDATADGVQHIPDDPGHLDDDLLDDAQTAERRAVEARLVASFVPAVYAARAQRVTPDRLRATGVDYRPEQSQRWLTFLARHMQEHGVQDVGWWELARPIRNVLIASPVFLVVLVTALLFVSVAGPAAGLSIAAGSGLVAAVMMAMTGGPPQGIHATEETTPQSALSAERKRAIRRGLRDGSAFGVALGLLLAALLGLGFVYAGLVVGVFGVAYALATTLDHAWGSFLVARVWLRVTGRLPFHMASFLDDAHRRGVLRQSGARYQFRHLLLQESLAGGASQLSVARALGTERQKKADAHQSEWHRHRVRLCVVTVAALFVLFMAFAARNTPVYHSGDRPKVIQACGPTGGGLIGQGAGDCIIYIAGYRWQVGPGGRASTTFTSPSRQRVLQFRDVDGEFSLVRPDGCADAVFEWQMTIDGRLMRSGEVRAAASRLDPPGAAPRQAKTIVVSVHRTDTAPCTATLHWDHPTVLHRGVLSSG</sequence>
<reference evidence="4 5" key="2">
    <citation type="submission" date="2020-03" db="EMBL/GenBank/DDBJ databases">
        <authorList>
            <person name="Ichikawa N."/>
            <person name="Kimura A."/>
            <person name="Kitahashi Y."/>
            <person name="Uohara A."/>
        </authorList>
    </citation>
    <scope>NUCLEOTIDE SEQUENCE [LARGE SCALE GENOMIC DNA]</scope>
    <source>
        <strain evidence="4 5">NBRC 107702</strain>
    </source>
</reference>
<feature type="region of interest" description="Disordered" evidence="1">
    <location>
        <begin position="270"/>
        <end position="289"/>
    </location>
</feature>